<name>A4G1S2_HERAR</name>
<keyword evidence="2" id="KW-1185">Reference proteome</keyword>
<accession>A4G1S2</accession>
<evidence type="ECO:0000313" key="2">
    <source>
        <dbReference type="Proteomes" id="UP000006697"/>
    </source>
</evidence>
<dbReference type="InterPro" id="IPR021390">
    <property type="entry name" value="DUF3025"/>
</dbReference>
<dbReference type="eggNOG" id="ENOG502ZBX5">
    <property type="taxonomic scope" value="Bacteria"/>
</dbReference>
<dbReference type="Proteomes" id="UP000006697">
    <property type="component" value="Chromosome"/>
</dbReference>
<dbReference type="Pfam" id="PF11227">
    <property type="entry name" value="DUF3025"/>
    <property type="match status" value="1"/>
</dbReference>
<dbReference type="STRING" id="204773.HEAR0230"/>
<reference evidence="1 2" key="1">
    <citation type="journal article" date="2007" name="PLoS Genet.">
        <title>A tale of two oxidation states: bacterial colonization of arsenic-rich environments.</title>
        <authorList>
            <person name="Muller D."/>
            <person name="Medigue C."/>
            <person name="Koechler S."/>
            <person name="Barbe V."/>
            <person name="Barakat M."/>
            <person name="Talla E."/>
            <person name="Bonnefoy V."/>
            <person name="Krin E."/>
            <person name="Arsene-Ploetze F."/>
            <person name="Carapito C."/>
            <person name="Chandler M."/>
            <person name="Cournoyer B."/>
            <person name="Cruveiller S."/>
            <person name="Dossat C."/>
            <person name="Duval S."/>
            <person name="Heymann M."/>
            <person name="Leize E."/>
            <person name="Lieutaud A."/>
            <person name="Lievremont D."/>
            <person name="Makita Y."/>
            <person name="Mangenot S."/>
            <person name="Nitschke W."/>
            <person name="Ortet P."/>
            <person name="Perdrial N."/>
            <person name="Schoepp B."/>
            <person name="Siguier N."/>
            <person name="Simeonova D.D."/>
            <person name="Rouy Z."/>
            <person name="Segurens B."/>
            <person name="Turlin E."/>
            <person name="Vallenet D."/>
            <person name="Van Dorsselaer A."/>
            <person name="Weiss S."/>
            <person name="Weissenbach J."/>
            <person name="Lett M.C."/>
            <person name="Danchin A."/>
            <person name="Bertin P.N."/>
        </authorList>
    </citation>
    <scope>NUCLEOTIDE SEQUENCE [LARGE SCALE GENOMIC DNA]</scope>
    <source>
        <strain evidence="2">ULPAs1</strain>
    </source>
</reference>
<gene>
    <name evidence="1" type="ordered locus">HEAR0230</name>
</gene>
<sequence length="279" mass="31494">MKQSFLDGIIWSRPWLASVRATGEAIAQAPDWRLELNRRVAALGVRNHRDLPIQFVAQSDLPAGLAYEAFISQTGCVPTRDNLHDFFNALVWLTFPRIKVQLNALQAREIERAAAENTTKPRGKLRDAATIFDENAVLLLTARSELVQALRAHEWEQVFVKRRNDFVQDCEVFLFGHALMEKLVAPYKAITGHAWIVTLDMPDAALAAADTDVRQWIDITVARQLAQGLSTADFSPLPVLGVPGWWPDQDDAFYRDVSVFRPKRRSLTSDVSCLENMQK</sequence>
<proteinExistence type="predicted"/>
<dbReference type="HOGENOM" id="CLU_067037_0_0_4"/>
<protein>
    <recommendedName>
        <fullName evidence="3">Transmembrane protein</fullName>
    </recommendedName>
</protein>
<dbReference type="AlphaFoldDB" id="A4G1S2"/>
<dbReference type="EMBL" id="CU207211">
    <property type="protein sequence ID" value="CAL60459.1"/>
    <property type="molecule type" value="Genomic_DNA"/>
</dbReference>
<evidence type="ECO:0000313" key="1">
    <source>
        <dbReference type="EMBL" id="CAL60459.1"/>
    </source>
</evidence>
<dbReference type="OrthoDB" id="5292474at2"/>
<evidence type="ECO:0008006" key="3">
    <source>
        <dbReference type="Google" id="ProtNLM"/>
    </source>
</evidence>
<dbReference type="KEGG" id="har:HEAR0230"/>
<organism evidence="1 2">
    <name type="scientific">Herminiimonas arsenicoxydans</name>
    <dbReference type="NCBI Taxonomy" id="204773"/>
    <lineage>
        <taxon>Bacteria</taxon>
        <taxon>Pseudomonadati</taxon>
        <taxon>Pseudomonadota</taxon>
        <taxon>Betaproteobacteria</taxon>
        <taxon>Burkholderiales</taxon>
        <taxon>Oxalobacteraceae</taxon>
        <taxon>Herminiimonas</taxon>
    </lineage>
</organism>